<dbReference type="EMBL" id="MHLZ01000040">
    <property type="protein sequence ID" value="OGZ19232.1"/>
    <property type="molecule type" value="Genomic_DNA"/>
</dbReference>
<dbReference type="InterPro" id="IPR013249">
    <property type="entry name" value="RNA_pol_sigma70_r4_t2"/>
</dbReference>
<dbReference type="PANTHER" id="PTHR43133:SF52">
    <property type="entry name" value="ECF RNA POLYMERASE SIGMA FACTOR SIGL"/>
    <property type="match status" value="1"/>
</dbReference>
<dbReference type="InterPro" id="IPR039425">
    <property type="entry name" value="RNA_pol_sigma-70-like"/>
</dbReference>
<evidence type="ECO:0000313" key="9">
    <source>
        <dbReference type="Proteomes" id="UP000177360"/>
    </source>
</evidence>
<feature type="domain" description="RNA polymerase sigma-70 region 2" evidence="6">
    <location>
        <begin position="14"/>
        <end position="84"/>
    </location>
</feature>
<dbReference type="InterPro" id="IPR014284">
    <property type="entry name" value="RNA_pol_sigma-70_dom"/>
</dbReference>
<sequence>MMDNTKQQEEFSQIYDKYIDKIYRFIFLKVNSMETAEDLSSEVFTRCWRKFQDNHDNPAVIENPQAFLYQVARNIVVDHYREKSKAQFVSTDFASVIDPRADIKERVEFSSDLCMIRTALTGLKNEYQEMIIWHYLDDLSIPEISNILSKPEGTIRVALHRAIKSLKKEFERHEA</sequence>
<dbReference type="NCBIfam" id="TIGR02937">
    <property type="entry name" value="sigma70-ECF"/>
    <property type="match status" value="1"/>
</dbReference>
<dbReference type="Pfam" id="PF04542">
    <property type="entry name" value="Sigma70_r2"/>
    <property type="match status" value="1"/>
</dbReference>
<dbReference type="GO" id="GO:0006352">
    <property type="term" value="P:DNA-templated transcription initiation"/>
    <property type="evidence" value="ECO:0007669"/>
    <property type="project" value="InterPro"/>
</dbReference>
<evidence type="ECO:0000256" key="4">
    <source>
        <dbReference type="ARBA" id="ARBA00023125"/>
    </source>
</evidence>
<reference evidence="8 9" key="1">
    <citation type="journal article" date="2016" name="Nat. Commun.">
        <title>Thousands of microbial genomes shed light on interconnected biogeochemical processes in an aquifer system.</title>
        <authorList>
            <person name="Anantharaman K."/>
            <person name="Brown C.T."/>
            <person name="Hug L.A."/>
            <person name="Sharon I."/>
            <person name="Castelle C.J."/>
            <person name="Probst A.J."/>
            <person name="Thomas B.C."/>
            <person name="Singh A."/>
            <person name="Wilkins M.J."/>
            <person name="Karaoz U."/>
            <person name="Brodie E.L."/>
            <person name="Williams K.H."/>
            <person name="Hubbard S.S."/>
            <person name="Banfield J.F."/>
        </authorList>
    </citation>
    <scope>NUCLEOTIDE SEQUENCE [LARGE SCALE GENOMIC DNA]</scope>
</reference>
<dbReference type="InterPro" id="IPR036388">
    <property type="entry name" value="WH-like_DNA-bd_sf"/>
</dbReference>
<dbReference type="CDD" id="cd06171">
    <property type="entry name" value="Sigma70_r4"/>
    <property type="match status" value="1"/>
</dbReference>
<dbReference type="GO" id="GO:0003677">
    <property type="term" value="F:DNA binding"/>
    <property type="evidence" value="ECO:0007669"/>
    <property type="project" value="UniProtKB-KW"/>
</dbReference>
<comment type="caution">
    <text evidence="8">The sequence shown here is derived from an EMBL/GenBank/DDBJ whole genome shotgun (WGS) entry which is preliminary data.</text>
</comment>
<dbReference type="Pfam" id="PF08281">
    <property type="entry name" value="Sigma70_r4_2"/>
    <property type="match status" value="1"/>
</dbReference>
<gene>
    <name evidence="8" type="ORF">A2626_01350</name>
</gene>
<dbReference type="Proteomes" id="UP000177360">
    <property type="component" value="Unassembled WGS sequence"/>
</dbReference>
<evidence type="ECO:0000256" key="1">
    <source>
        <dbReference type="ARBA" id="ARBA00010641"/>
    </source>
</evidence>
<keyword evidence="3" id="KW-0731">Sigma factor</keyword>
<name>A0A1G2E0N8_9BACT</name>
<dbReference type="SUPFAM" id="SSF88946">
    <property type="entry name" value="Sigma2 domain of RNA polymerase sigma factors"/>
    <property type="match status" value="1"/>
</dbReference>
<keyword evidence="2" id="KW-0805">Transcription regulation</keyword>
<evidence type="ECO:0000259" key="7">
    <source>
        <dbReference type="Pfam" id="PF08281"/>
    </source>
</evidence>
<keyword evidence="4" id="KW-0238">DNA-binding</keyword>
<evidence type="ECO:0000256" key="3">
    <source>
        <dbReference type="ARBA" id="ARBA00023082"/>
    </source>
</evidence>
<feature type="domain" description="RNA polymerase sigma factor 70 region 4 type 2" evidence="7">
    <location>
        <begin position="116"/>
        <end position="166"/>
    </location>
</feature>
<evidence type="ECO:0000259" key="6">
    <source>
        <dbReference type="Pfam" id="PF04542"/>
    </source>
</evidence>
<dbReference type="InterPro" id="IPR013325">
    <property type="entry name" value="RNA_pol_sigma_r2"/>
</dbReference>
<dbReference type="InterPro" id="IPR007627">
    <property type="entry name" value="RNA_pol_sigma70_r2"/>
</dbReference>
<comment type="similarity">
    <text evidence="1">Belongs to the sigma-70 factor family. ECF subfamily.</text>
</comment>
<dbReference type="Gene3D" id="1.10.1740.10">
    <property type="match status" value="1"/>
</dbReference>
<proteinExistence type="inferred from homology"/>
<protein>
    <submittedName>
        <fullName evidence="8">Uncharacterized protein</fullName>
    </submittedName>
</protein>
<dbReference type="AlphaFoldDB" id="A0A1G2E0N8"/>
<dbReference type="InterPro" id="IPR013324">
    <property type="entry name" value="RNA_pol_sigma_r3/r4-like"/>
</dbReference>
<dbReference type="PANTHER" id="PTHR43133">
    <property type="entry name" value="RNA POLYMERASE ECF-TYPE SIGMA FACTO"/>
    <property type="match status" value="1"/>
</dbReference>
<dbReference type="Gene3D" id="1.10.10.10">
    <property type="entry name" value="Winged helix-like DNA-binding domain superfamily/Winged helix DNA-binding domain"/>
    <property type="match status" value="1"/>
</dbReference>
<evidence type="ECO:0000256" key="2">
    <source>
        <dbReference type="ARBA" id="ARBA00023015"/>
    </source>
</evidence>
<organism evidence="8 9">
    <name type="scientific">Candidatus Nealsonbacteria bacterium RIFCSPHIGHO2_01_FULL_38_55</name>
    <dbReference type="NCBI Taxonomy" id="1801664"/>
    <lineage>
        <taxon>Bacteria</taxon>
        <taxon>Candidatus Nealsoniibacteriota</taxon>
    </lineage>
</organism>
<evidence type="ECO:0000256" key="5">
    <source>
        <dbReference type="ARBA" id="ARBA00023163"/>
    </source>
</evidence>
<accession>A0A1G2E0N8</accession>
<evidence type="ECO:0000313" key="8">
    <source>
        <dbReference type="EMBL" id="OGZ19232.1"/>
    </source>
</evidence>
<dbReference type="SUPFAM" id="SSF88659">
    <property type="entry name" value="Sigma3 and sigma4 domains of RNA polymerase sigma factors"/>
    <property type="match status" value="1"/>
</dbReference>
<keyword evidence="5" id="KW-0804">Transcription</keyword>
<dbReference type="GO" id="GO:0016987">
    <property type="term" value="F:sigma factor activity"/>
    <property type="evidence" value="ECO:0007669"/>
    <property type="project" value="UniProtKB-KW"/>
</dbReference>